<feature type="region of interest" description="Disordered" evidence="1">
    <location>
        <begin position="302"/>
        <end position="367"/>
    </location>
</feature>
<sequence length="493" mass="54494">MSSQYRWSINLWQKHEAASCYNNYYRYKTEIEEKIDNFYRFKNRNVYTQWQDLNEYIKQKNNEIKNCDRKKSISLDLLEDDKIKGFSTLCPDRSSCRTKPSPPVKKDASLQPAAKRICKGDSCQQRKILTKSPKAKPELVLPTESSNAISSPILGTKNPVEVHPEREESKQPVLASQAPQDTNHRGSPVQNEGRSSESLDIHIPKEHELEQASAQPASLPAPVTTTELSTHQISDSPRSNASEESDASRPPEEIDLKGNNHQSGISAGQTSDDNLHSLQSITGITDGIQELNNQTVRVEINDGLSTPGNVLHSTEVGEENPPLTSTGDVSSSSTEAACANTDKKNIPRPSTCDRTSIDTPTNREPYSDEAASVGFVGGEGAINADVPSAEKVNEIDTNNGNILHTLSKFFSGIQSNPQIIKTSAPIGIALLLGLLFKFTPLWRVLTKKNRKKGTSINEELNSVLQEPSIMDDERSIPFSYGAFEYSTFDQNSY</sequence>
<reference evidence="3 4" key="1">
    <citation type="submission" date="2011-08" db="EMBL/GenBank/DDBJ databases">
        <title>The Genome Sequence of Plasmodium vivax Brazil I.</title>
        <authorList>
            <consortium name="The Broad Institute Genome Sequencing Platform"/>
            <consortium name="The Broad Institute Genome Sequencing Center for Infectious Disease"/>
            <person name="Neafsey D."/>
            <person name="Carlton J."/>
            <person name="Barnwell J."/>
            <person name="Collins W."/>
            <person name="Escalante A."/>
            <person name="Mullikin J."/>
            <person name="Saul A."/>
            <person name="Guigo R."/>
            <person name="Camara F."/>
            <person name="Young S.K."/>
            <person name="Zeng Q."/>
            <person name="Gargeya S."/>
            <person name="Fitzgerald M."/>
            <person name="Haas B."/>
            <person name="Abouelleil A."/>
            <person name="Alvarado L."/>
            <person name="Arachchi H.M."/>
            <person name="Berlin A."/>
            <person name="Brown A."/>
            <person name="Chapman S.B."/>
            <person name="Chen Z."/>
            <person name="Dunbar C."/>
            <person name="Freedman E."/>
            <person name="Gearin G."/>
            <person name="Gellesch M."/>
            <person name="Goldberg J."/>
            <person name="Griggs A."/>
            <person name="Gujja S."/>
            <person name="Heiman D."/>
            <person name="Howarth C."/>
            <person name="Larson L."/>
            <person name="Lui A."/>
            <person name="MacDonald P.J.P."/>
            <person name="Montmayeur A."/>
            <person name="Murphy C."/>
            <person name="Neiman D."/>
            <person name="Pearson M."/>
            <person name="Priest M."/>
            <person name="Roberts A."/>
            <person name="Saif S."/>
            <person name="Shea T."/>
            <person name="Shenoy N."/>
            <person name="Sisk P."/>
            <person name="Stolte C."/>
            <person name="Sykes S."/>
            <person name="Wortman J."/>
            <person name="Nusbaum C."/>
            <person name="Birren B."/>
        </authorList>
    </citation>
    <scope>NUCLEOTIDE SEQUENCE [LARGE SCALE GENOMIC DNA]</scope>
    <source>
        <strain evidence="3 4">Brazil I</strain>
    </source>
</reference>
<name>A0A0J9T1M1_PLAV1</name>
<dbReference type="AlphaFoldDB" id="A0A0J9T1M1"/>
<accession>A0A0J9T1M1</accession>
<evidence type="ECO:0000313" key="3">
    <source>
        <dbReference type="EMBL" id="KMZ88901.1"/>
    </source>
</evidence>
<dbReference type="Proteomes" id="UP000053327">
    <property type="component" value="Unassembled WGS sequence"/>
</dbReference>
<keyword evidence="2" id="KW-0472">Membrane</keyword>
<keyword evidence="2" id="KW-1133">Transmembrane helix</keyword>
<feature type="transmembrane region" description="Helical" evidence="2">
    <location>
        <begin position="424"/>
        <end position="445"/>
    </location>
</feature>
<feature type="region of interest" description="Disordered" evidence="1">
    <location>
        <begin position="210"/>
        <end position="274"/>
    </location>
</feature>
<proteinExistence type="predicted"/>
<feature type="region of interest" description="Disordered" evidence="1">
    <location>
        <begin position="93"/>
        <end position="112"/>
    </location>
</feature>
<feature type="compositionally biased region" description="Polar residues" evidence="1">
    <location>
        <begin position="303"/>
        <end position="312"/>
    </location>
</feature>
<feature type="compositionally biased region" description="Polar residues" evidence="1">
    <location>
        <begin position="352"/>
        <end position="364"/>
    </location>
</feature>
<evidence type="ECO:0000256" key="2">
    <source>
        <dbReference type="SAM" id="Phobius"/>
    </source>
</evidence>
<feature type="compositionally biased region" description="Low complexity" evidence="1">
    <location>
        <begin position="211"/>
        <end position="222"/>
    </location>
</feature>
<feature type="compositionally biased region" description="Polar residues" evidence="1">
    <location>
        <begin position="259"/>
        <end position="274"/>
    </location>
</feature>
<feature type="compositionally biased region" description="Basic and acidic residues" evidence="1">
    <location>
        <begin position="246"/>
        <end position="258"/>
    </location>
</feature>
<feature type="compositionally biased region" description="Polar residues" evidence="1">
    <location>
        <begin position="322"/>
        <end position="335"/>
    </location>
</feature>
<evidence type="ECO:0000313" key="4">
    <source>
        <dbReference type="Proteomes" id="UP000053327"/>
    </source>
</evidence>
<dbReference type="EMBL" id="KQ234743">
    <property type="protein sequence ID" value="KMZ88901.1"/>
    <property type="molecule type" value="Genomic_DNA"/>
</dbReference>
<gene>
    <name evidence="3" type="ORF">PVBG_05830</name>
</gene>
<keyword evidence="2" id="KW-0812">Transmembrane</keyword>
<protein>
    <recommendedName>
        <fullName evidence="5">Variable surface protein Vir18</fullName>
    </recommendedName>
</protein>
<evidence type="ECO:0000256" key="1">
    <source>
        <dbReference type="SAM" id="MobiDB-lite"/>
    </source>
</evidence>
<evidence type="ECO:0008006" key="5">
    <source>
        <dbReference type="Google" id="ProtNLM"/>
    </source>
</evidence>
<feature type="compositionally biased region" description="Basic and acidic residues" evidence="1">
    <location>
        <begin position="160"/>
        <end position="170"/>
    </location>
</feature>
<feature type="compositionally biased region" description="Polar residues" evidence="1">
    <location>
        <begin position="223"/>
        <end position="242"/>
    </location>
</feature>
<organism evidence="3 4">
    <name type="scientific">Plasmodium vivax (strain Brazil I)</name>
    <dbReference type="NCBI Taxonomy" id="1033975"/>
    <lineage>
        <taxon>Eukaryota</taxon>
        <taxon>Sar</taxon>
        <taxon>Alveolata</taxon>
        <taxon>Apicomplexa</taxon>
        <taxon>Aconoidasida</taxon>
        <taxon>Haemosporida</taxon>
        <taxon>Plasmodiidae</taxon>
        <taxon>Plasmodium</taxon>
        <taxon>Plasmodium (Plasmodium)</taxon>
    </lineage>
</organism>
<feature type="region of interest" description="Disordered" evidence="1">
    <location>
        <begin position="129"/>
        <end position="198"/>
    </location>
</feature>